<evidence type="ECO:0000313" key="1">
    <source>
        <dbReference type="EMBL" id="MFJ1340428.1"/>
    </source>
</evidence>
<reference evidence="1" key="1">
    <citation type="submission" date="2024-10" db="EMBL/GenBank/DDBJ databases">
        <title>Aeromonas and Pseudomonas from the Cagarras Archipelago, Rio de Janeiro, Brazil.</title>
        <authorList>
            <person name="Canellas A.L.B."/>
            <person name="Laport M.S."/>
        </authorList>
    </citation>
    <scope>NUCLEOTIDE SEQUENCE</scope>
    <source>
        <strain evidence="1">ACP-7</strain>
    </source>
</reference>
<dbReference type="EMBL" id="JBIUGF010000077">
    <property type="protein sequence ID" value="MFJ1340428.1"/>
    <property type="molecule type" value="Genomic_DNA"/>
</dbReference>
<protein>
    <submittedName>
        <fullName evidence="1">Uncharacterized protein</fullName>
    </submittedName>
</protein>
<evidence type="ECO:0000313" key="2">
    <source>
        <dbReference type="Proteomes" id="UP001615411"/>
    </source>
</evidence>
<sequence>MKSPTDLQILSIIYKLYYEEFKNYTHAPDIENGRGSKIYIPIDCKLIAEKLGVDGDIVFGRLYYHLQHKYGYTQSNDKKVPFFSKIVGSDRHCVHFPMLASVLAGLEEESSKFQLATWLSIVAIVVSVATAAVGVFYKTG</sequence>
<dbReference type="Proteomes" id="UP001615411">
    <property type="component" value="Unassembled WGS sequence"/>
</dbReference>
<comment type="caution">
    <text evidence="1">The sequence shown here is derived from an EMBL/GenBank/DDBJ whole genome shotgun (WGS) entry which is preliminary data.</text>
</comment>
<gene>
    <name evidence="1" type="ORF">ACIKP7_20095</name>
</gene>
<proteinExistence type="predicted"/>
<accession>A0ACC7LZB4</accession>
<organism evidence="1 2">
    <name type="scientific">Pseudomonas caricapapayae</name>
    <dbReference type="NCBI Taxonomy" id="46678"/>
    <lineage>
        <taxon>Bacteria</taxon>
        <taxon>Pseudomonadati</taxon>
        <taxon>Pseudomonadota</taxon>
        <taxon>Gammaproteobacteria</taxon>
        <taxon>Pseudomonadales</taxon>
        <taxon>Pseudomonadaceae</taxon>
        <taxon>Pseudomonas</taxon>
    </lineage>
</organism>
<name>A0ACC7LZB4_9PSED</name>
<keyword evidence="2" id="KW-1185">Reference proteome</keyword>